<dbReference type="AlphaFoldDB" id="A0A8J6TM87"/>
<feature type="domain" description="EamA" evidence="7">
    <location>
        <begin position="3"/>
        <end position="135"/>
    </location>
</feature>
<protein>
    <submittedName>
        <fullName evidence="8">DMT family transporter</fullName>
    </submittedName>
</protein>
<feature type="transmembrane region" description="Helical" evidence="6">
    <location>
        <begin position="91"/>
        <end position="112"/>
    </location>
</feature>
<dbReference type="SUPFAM" id="SSF103481">
    <property type="entry name" value="Multidrug resistance efflux transporter EmrE"/>
    <property type="match status" value="2"/>
</dbReference>
<evidence type="ECO:0000313" key="8">
    <source>
        <dbReference type="EMBL" id="MBC8432261.1"/>
    </source>
</evidence>
<feature type="transmembrane region" description="Helical" evidence="6">
    <location>
        <begin position="153"/>
        <end position="169"/>
    </location>
</feature>
<dbReference type="InterPro" id="IPR000620">
    <property type="entry name" value="EamA_dom"/>
</dbReference>
<feature type="transmembrane region" description="Helical" evidence="6">
    <location>
        <begin position="33"/>
        <end position="53"/>
    </location>
</feature>
<feature type="transmembrane region" description="Helical" evidence="6">
    <location>
        <begin position="244"/>
        <end position="264"/>
    </location>
</feature>
<keyword evidence="5 6" id="KW-0472">Membrane</keyword>
<dbReference type="Proteomes" id="UP000605201">
    <property type="component" value="Unassembled WGS sequence"/>
</dbReference>
<dbReference type="PANTHER" id="PTHR32322:SF18">
    <property type="entry name" value="S-ADENOSYLMETHIONINE_S-ADENOSYLHOMOCYSTEINE TRANSPORTER"/>
    <property type="match status" value="1"/>
</dbReference>
<name>A0A8J6TM87_9BACT</name>
<evidence type="ECO:0000256" key="3">
    <source>
        <dbReference type="ARBA" id="ARBA00022692"/>
    </source>
</evidence>
<feature type="transmembrane region" description="Helical" evidence="6">
    <location>
        <begin position="181"/>
        <end position="199"/>
    </location>
</feature>
<keyword evidence="3 6" id="KW-0812">Transmembrane</keyword>
<dbReference type="Gene3D" id="1.10.3730.20">
    <property type="match status" value="1"/>
</dbReference>
<evidence type="ECO:0000256" key="1">
    <source>
        <dbReference type="ARBA" id="ARBA00004651"/>
    </source>
</evidence>
<reference evidence="8 9" key="1">
    <citation type="submission" date="2020-08" db="EMBL/GenBank/DDBJ databases">
        <title>Bridging the membrane lipid divide: bacteria of the FCB group superphylum have the potential to synthesize archaeal ether lipids.</title>
        <authorList>
            <person name="Villanueva L."/>
            <person name="Von Meijenfeldt F.A.B."/>
            <person name="Westbye A.B."/>
            <person name="Yadav S."/>
            <person name="Hopmans E.C."/>
            <person name="Dutilh B.E."/>
            <person name="Sinninghe Damste J.S."/>
        </authorList>
    </citation>
    <scope>NUCLEOTIDE SEQUENCE [LARGE SCALE GENOMIC DNA]</scope>
    <source>
        <strain evidence="8">NIOZ-UU17</strain>
    </source>
</reference>
<keyword evidence="4 6" id="KW-1133">Transmembrane helix</keyword>
<accession>A0A8J6TM87</accession>
<feature type="transmembrane region" description="Helical" evidence="6">
    <location>
        <begin position="270"/>
        <end position="290"/>
    </location>
</feature>
<keyword evidence="2" id="KW-1003">Cell membrane</keyword>
<organism evidence="8 9">
    <name type="scientific">Candidatus Desulfatibia vada</name>
    <dbReference type="NCBI Taxonomy" id="2841696"/>
    <lineage>
        <taxon>Bacteria</taxon>
        <taxon>Pseudomonadati</taxon>
        <taxon>Thermodesulfobacteriota</taxon>
        <taxon>Desulfobacteria</taxon>
        <taxon>Desulfobacterales</taxon>
        <taxon>Desulfobacterales incertae sedis</taxon>
        <taxon>Candidatus Desulfatibia</taxon>
    </lineage>
</organism>
<sequence>MHYLLLILSVLFWSGNFIVGRGIHNEIPPITLAFWRWAVALVIILPFSIGHIIHQKDLIKQNWKILTLLAYFSVTNFSMCIYLALKSSTVTNTVLINSMIPIFIVIVSWIVFKERITVRQTIGILVSFAGLIFIISNGNLATLAAVQFSNGDMWTISAGIGWALYSVLLKKCPIELNSLSFLATTIIIGLVFIFPFYIWEMSTGKTMIFSQAAIGSIFYVALFASVLAYIFWNKSIQIIGANKTGIFIHLMPVFSIILAIIFLHEKLRGFHIKGTILIFLGIFLTTTPPLTGSARRFPSASSE</sequence>
<dbReference type="GO" id="GO:0005886">
    <property type="term" value="C:plasma membrane"/>
    <property type="evidence" value="ECO:0007669"/>
    <property type="project" value="UniProtKB-SubCell"/>
</dbReference>
<evidence type="ECO:0000259" key="7">
    <source>
        <dbReference type="Pfam" id="PF00892"/>
    </source>
</evidence>
<dbReference type="Pfam" id="PF00892">
    <property type="entry name" value="EamA"/>
    <property type="match status" value="2"/>
</dbReference>
<evidence type="ECO:0000256" key="5">
    <source>
        <dbReference type="ARBA" id="ARBA00023136"/>
    </source>
</evidence>
<feature type="transmembrane region" description="Helical" evidence="6">
    <location>
        <begin position="211"/>
        <end position="232"/>
    </location>
</feature>
<feature type="transmembrane region" description="Helical" evidence="6">
    <location>
        <begin position="124"/>
        <end position="147"/>
    </location>
</feature>
<evidence type="ECO:0000313" key="9">
    <source>
        <dbReference type="Proteomes" id="UP000605201"/>
    </source>
</evidence>
<dbReference type="InterPro" id="IPR050638">
    <property type="entry name" value="AA-Vitamin_Transporters"/>
</dbReference>
<evidence type="ECO:0000256" key="4">
    <source>
        <dbReference type="ARBA" id="ARBA00022989"/>
    </source>
</evidence>
<proteinExistence type="predicted"/>
<feature type="domain" description="EamA" evidence="7">
    <location>
        <begin position="151"/>
        <end position="286"/>
    </location>
</feature>
<evidence type="ECO:0000256" key="6">
    <source>
        <dbReference type="SAM" id="Phobius"/>
    </source>
</evidence>
<dbReference type="PANTHER" id="PTHR32322">
    <property type="entry name" value="INNER MEMBRANE TRANSPORTER"/>
    <property type="match status" value="1"/>
</dbReference>
<dbReference type="InterPro" id="IPR037185">
    <property type="entry name" value="EmrE-like"/>
</dbReference>
<feature type="transmembrane region" description="Helical" evidence="6">
    <location>
        <begin position="65"/>
        <end position="85"/>
    </location>
</feature>
<evidence type="ECO:0000256" key="2">
    <source>
        <dbReference type="ARBA" id="ARBA00022475"/>
    </source>
</evidence>
<gene>
    <name evidence="8" type="ORF">H8D96_10100</name>
</gene>
<comment type="subcellular location">
    <subcellularLocation>
        <location evidence="1">Cell membrane</location>
        <topology evidence="1">Multi-pass membrane protein</topology>
    </subcellularLocation>
</comment>
<comment type="caution">
    <text evidence="8">The sequence shown here is derived from an EMBL/GenBank/DDBJ whole genome shotgun (WGS) entry which is preliminary data.</text>
</comment>
<dbReference type="EMBL" id="JACNIG010000213">
    <property type="protein sequence ID" value="MBC8432261.1"/>
    <property type="molecule type" value="Genomic_DNA"/>
</dbReference>